<sequence length="344" mass="37804">MDADTPAQHRAAAAERAVLERYLHRYGPVAWAHASVADARSARTWHYWWHAHLIHVLADAERNRPDPRRRRLLRRLGRGVTLRTIGRWTTPFYDDIAWMGLGLFTSRANPRAFRKIAGRLHEAIDPGVGALPWSVGSALYNAPANAPGAMVLALTGHRTEAERLADWMASTLDDDSTGLVRDGIEHDAVRPDLWTYNQGATIGLELLLGESAIDETDAAWRHVRRARELVHAVERWCADDEGLMPAAGGGDGGLFAGILARYLADAAVELSESEDDEGEAAAHAARRLVERNADALWEGRRDGLFPADPRRAAVADGDDLDFSVQLGAWITLEAAATLDRLLTS</sequence>
<dbReference type="InterPro" id="IPR008928">
    <property type="entry name" value="6-hairpin_glycosidase_sf"/>
</dbReference>
<reference evidence="1 2" key="1">
    <citation type="submission" date="2016-10" db="EMBL/GenBank/DDBJ databases">
        <authorList>
            <person name="de Groot N.N."/>
        </authorList>
    </citation>
    <scope>NUCLEOTIDE SEQUENCE [LARGE SCALE GENOMIC DNA]</scope>
    <source>
        <strain evidence="1 2">StLB037</strain>
    </source>
</reference>
<dbReference type="Gene3D" id="1.50.10.20">
    <property type="match status" value="1"/>
</dbReference>
<protein>
    <submittedName>
        <fullName evidence="1">Predicted alpha-1,6-mannanase, GH76 family</fullName>
    </submittedName>
</protein>
<dbReference type="Pfam" id="PF03663">
    <property type="entry name" value="Glyco_hydro_76"/>
    <property type="match status" value="1"/>
</dbReference>
<accession>A0A1H0KW85</accession>
<dbReference type="AlphaFoldDB" id="A0A1H0KW85"/>
<name>A0A1H0KW85_MICTS</name>
<dbReference type="Proteomes" id="UP000186456">
    <property type="component" value="Unassembled WGS sequence"/>
</dbReference>
<evidence type="ECO:0000313" key="2">
    <source>
        <dbReference type="Proteomes" id="UP000186456"/>
    </source>
</evidence>
<dbReference type="PANTHER" id="PTHR47791:SF3">
    <property type="entry name" value="MEIOTICALLY UP-REGULATED GENE 191 PROTEIN"/>
    <property type="match status" value="1"/>
</dbReference>
<dbReference type="InterPro" id="IPR053169">
    <property type="entry name" value="MUG_Protein"/>
</dbReference>
<dbReference type="InterPro" id="IPR005198">
    <property type="entry name" value="Glyco_hydro_76"/>
</dbReference>
<dbReference type="GO" id="GO:0005975">
    <property type="term" value="P:carbohydrate metabolic process"/>
    <property type="evidence" value="ECO:0007669"/>
    <property type="project" value="InterPro"/>
</dbReference>
<dbReference type="RefSeq" id="WP_074694129.1">
    <property type="nucleotide sequence ID" value="NZ_FNJN01000001.1"/>
</dbReference>
<gene>
    <name evidence="1" type="ORF">SAMN04487788_0213</name>
</gene>
<proteinExistence type="predicted"/>
<organism evidence="1 2">
    <name type="scientific">Microbacterium testaceum (strain StLB037)</name>
    <dbReference type="NCBI Taxonomy" id="979556"/>
    <lineage>
        <taxon>Bacteria</taxon>
        <taxon>Bacillati</taxon>
        <taxon>Actinomycetota</taxon>
        <taxon>Actinomycetes</taxon>
        <taxon>Micrococcales</taxon>
        <taxon>Microbacteriaceae</taxon>
        <taxon>Microbacterium</taxon>
    </lineage>
</organism>
<evidence type="ECO:0000313" key="1">
    <source>
        <dbReference type="EMBL" id="SDO60042.1"/>
    </source>
</evidence>
<dbReference type="EMBL" id="FNJN01000001">
    <property type="protein sequence ID" value="SDO60042.1"/>
    <property type="molecule type" value="Genomic_DNA"/>
</dbReference>
<dbReference type="PANTHER" id="PTHR47791">
    <property type="entry name" value="MEIOTICALLY UP-REGULATED GENE 191 PROTEIN"/>
    <property type="match status" value="1"/>
</dbReference>
<dbReference type="SUPFAM" id="SSF48208">
    <property type="entry name" value="Six-hairpin glycosidases"/>
    <property type="match status" value="1"/>
</dbReference>